<sequence length="359" mass="40090">MSSADLASIPGASLFSWGDAMTWEEYELLVQRTLMPFDGRFELRSFAYRHPVRLQEHWPAHQRKETSVQLAYIQWGDPDAPLLICLGGIANTARRWDYLALDLSADFNVICFDWPGRGMSGWLAKEGDYTLEANVEALAQLLDHLDRPTASIIGSSLGGSTAMAFATAHPGRVEKLVLNDIGPYMPAERRQRRAQAVAHHYIFKRPSDLFRRLGASAKNDGPVTEDELLHNTYFQTQWSAEHGGRVYRHDPRALQAYAASATDSIDQWDDWRKLDMPVLVIHGLMSDALLLETVQQMLEKPGVAAMHVPETGHTPALSDAYQIHFVRSWLAGHGPEAPFTCLLPPATPRHLFTSAKPAA</sequence>
<organism evidence="2 3">
    <name type="scientific">Elstera litoralis</name>
    <dbReference type="NCBI Taxonomy" id="552518"/>
    <lineage>
        <taxon>Bacteria</taxon>
        <taxon>Pseudomonadati</taxon>
        <taxon>Pseudomonadota</taxon>
        <taxon>Alphaproteobacteria</taxon>
        <taxon>Rhodospirillales</taxon>
        <taxon>Rhodospirillaceae</taxon>
        <taxon>Elstera</taxon>
    </lineage>
</organism>
<dbReference type="AlphaFoldDB" id="A0A0F3IYB3"/>
<dbReference type="Pfam" id="PF00561">
    <property type="entry name" value="Abhydrolase_1"/>
    <property type="match status" value="1"/>
</dbReference>
<dbReference type="PATRIC" id="fig|552518.3.peg.4306"/>
<name>A0A0F3IYB3_9PROT</name>
<keyword evidence="3" id="KW-1185">Reference proteome</keyword>
<dbReference type="GO" id="GO:0016787">
    <property type="term" value="F:hydrolase activity"/>
    <property type="evidence" value="ECO:0007669"/>
    <property type="project" value="UniProtKB-KW"/>
</dbReference>
<dbReference type="InterPro" id="IPR029058">
    <property type="entry name" value="AB_hydrolase_fold"/>
</dbReference>
<evidence type="ECO:0000259" key="1">
    <source>
        <dbReference type="Pfam" id="PF00561"/>
    </source>
</evidence>
<evidence type="ECO:0000313" key="3">
    <source>
        <dbReference type="Proteomes" id="UP000033774"/>
    </source>
</evidence>
<evidence type="ECO:0000313" key="2">
    <source>
        <dbReference type="EMBL" id="KJV10579.1"/>
    </source>
</evidence>
<comment type="caution">
    <text evidence="2">The sequence shown here is derived from an EMBL/GenBank/DDBJ whole genome shotgun (WGS) entry which is preliminary data.</text>
</comment>
<protein>
    <submittedName>
        <fullName evidence="2">Alpha/beta hydrolase</fullName>
    </submittedName>
</protein>
<dbReference type="RefSeq" id="WP_045774728.1">
    <property type="nucleotide sequence ID" value="NZ_LAJY01000077.1"/>
</dbReference>
<dbReference type="Gene3D" id="3.40.50.1820">
    <property type="entry name" value="alpha/beta hydrolase"/>
    <property type="match status" value="1"/>
</dbReference>
<dbReference type="InterPro" id="IPR050228">
    <property type="entry name" value="Carboxylesterase_BioH"/>
</dbReference>
<proteinExistence type="predicted"/>
<dbReference type="OrthoDB" id="9791366at2"/>
<gene>
    <name evidence="2" type="ORF">VZ95_04000</name>
</gene>
<reference evidence="2 3" key="1">
    <citation type="submission" date="2015-03" db="EMBL/GenBank/DDBJ databases">
        <title>Draft genome sequence of Elstera litoralis.</title>
        <authorList>
            <person name="Rahalkar M.C."/>
            <person name="Dhakephalkar P.K."/>
            <person name="Pore S.D."/>
            <person name="Arora P."/>
            <person name="Kapse N.G."/>
            <person name="Pandit P.S."/>
        </authorList>
    </citation>
    <scope>NUCLEOTIDE SEQUENCE [LARGE SCALE GENOMIC DNA]</scope>
    <source>
        <strain evidence="2 3">Dia-1</strain>
    </source>
</reference>
<accession>A0A0F3IYB3</accession>
<dbReference type="PANTHER" id="PTHR43194">
    <property type="entry name" value="HYDROLASE ALPHA/BETA FOLD FAMILY"/>
    <property type="match status" value="1"/>
</dbReference>
<dbReference type="Proteomes" id="UP000033774">
    <property type="component" value="Unassembled WGS sequence"/>
</dbReference>
<dbReference type="EMBL" id="LAJY01000077">
    <property type="protein sequence ID" value="KJV10579.1"/>
    <property type="molecule type" value="Genomic_DNA"/>
</dbReference>
<dbReference type="PANTHER" id="PTHR43194:SF2">
    <property type="entry name" value="PEROXISOMAL MEMBRANE PROTEIN LPX1"/>
    <property type="match status" value="1"/>
</dbReference>
<keyword evidence="2" id="KW-0378">Hydrolase</keyword>
<feature type="domain" description="AB hydrolase-1" evidence="1">
    <location>
        <begin position="81"/>
        <end position="315"/>
    </location>
</feature>
<dbReference type="PRINTS" id="PR00111">
    <property type="entry name" value="ABHYDROLASE"/>
</dbReference>
<dbReference type="SUPFAM" id="SSF53474">
    <property type="entry name" value="alpha/beta-Hydrolases"/>
    <property type="match status" value="1"/>
</dbReference>
<dbReference type="InterPro" id="IPR000073">
    <property type="entry name" value="AB_hydrolase_1"/>
</dbReference>